<dbReference type="Proteomes" id="UP000237144">
    <property type="component" value="Unassembled WGS sequence"/>
</dbReference>
<dbReference type="STRING" id="741276.A0A2S5B8X8"/>
<keyword evidence="8 10" id="KW-0472">Membrane</keyword>
<evidence type="ECO:0000256" key="6">
    <source>
        <dbReference type="ARBA" id="ARBA00022840"/>
    </source>
</evidence>
<comment type="caution">
    <text evidence="13">The sequence shown here is derived from an EMBL/GenBank/DDBJ whole genome shotgun (WGS) entry which is preliminary data.</text>
</comment>
<evidence type="ECO:0000256" key="4">
    <source>
        <dbReference type="ARBA" id="ARBA00022692"/>
    </source>
</evidence>
<dbReference type="InterPro" id="IPR027417">
    <property type="entry name" value="P-loop_NTPase"/>
</dbReference>
<dbReference type="PROSITE" id="PS00211">
    <property type="entry name" value="ABC_TRANSPORTER_1"/>
    <property type="match status" value="2"/>
</dbReference>
<dbReference type="InterPro" id="IPR011527">
    <property type="entry name" value="ABC1_TM_dom"/>
</dbReference>
<dbReference type="GO" id="GO:0005524">
    <property type="term" value="F:ATP binding"/>
    <property type="evidence" value="ECO:0007669"/>
    <property type="project" value="UniProtKB-KW"/>
</dbReference>
<dbReference type="GO" id="GO:0140359">
    <property type="term" value="F:ABC-type transporter activity"/>
    <property type="evidence" value="ECO:0007669"/>
    <property type="project" value="InterPro"/>
</dbReference>
<dbReference type="InterPro" id="IPR017871">
    <property type="entry name" value="ABC_transporter-like_CS"/>
</dbReference>
<evidence type="ECO:0000256" key="1">
    <source>
        <dbReference type="ARBA" id="ARBA00004141"/>
    </source>
</evidence>
<protein>
    <submittedName>
        <fullName evidence="13">Uncharacterized protein</fullName>
    </submittedName>
</protein>
<dbReference type="PROSITE" id="PS50929">
    <property type="entry name" value="ABC_TM1F"/>
    <property type="match status" value="2"/>
</dbReference>
<dbReference type="FunFam" id="1.20.1560.10:FF:000010">
    <property type="entry name" value="Multidrug resistance-associated ABC transporter"/>
    <property type="match status" value="1"/>
</dbReference>
<evidence type="ECO:0000256" key="5">
    <source>
        <dbReference type="ARBA" id="ARBA00022741"/>
    </source>
</evidence>
<comment type="subcellular location">
    <subcellularLocation>
        <location evidence="1">Membrane</location>
        <topology evidence="1">Multi-pass membrane protein</topology>
    </subcellularLocation>
</comment>
<keyword evidence="7 10" id="KW-1133">Transmembrane helix</keyword>
<feature type="region of interest" description="Disordered" evidence="9">
    <location>
        <begin position="786"/>
        <end position="830"/>
    </location>
</feature>
<evidence type="ECO:0000313" key="13">
    <source>
        <dbReference type="EMBL" id="POY73226.1"/>
    </source>
</evidence>
<dbReference type="CDD" id="cd18597">
    <property type="entry name" value="ABC_6TM_YOR1_D1_like"/>
    <property type="match status" value="1"/>
</dbReference>
<dbReference type="InterPro" id="IPR003439">
    <property type="entry name" value="ABC_transporter-like_ATP-bd"/>
</dbReference>
<evidence type="ECO:0000256" key="3">
    <source>
        <dbReference type="ARBA" id="ARBA00022448"/>
    </source>
</evidence>
<dbReference type="PROSITE" id="PS50893">
    <property type="entry name" value="ABC_TRANSPORTER_2"/>
    <property type="match status" value="2"/>
</dbReference>
<feature type="transmembrane region" description="Helical" evidence="10">
    <location>
        <begin position="850"/>
        <end position="870"/>
    </location>
</feature>
<dbReference type="SMART" id="SM00382">
    <property type="entry name" value="AAA"/>
    <property type="match status" value="2"/>
</dbReference>
<keyword evidence="6" id="KW-0067">ATP-binding</keyword>
<feature type="domain" description="ABC transmembrane type-1" evidence="12">
    <location>
        <begin position="211"/>
        <end position="498"/>
    </location>
</feature>
<feature type="transmembrane region" description="Helical" evidence="10">
    <location>
        <begin position="890"/>
        <end position="914"/>
    </location>
</feature>
<evidence type="ECO:0000256" key="10">
    <source>
        <dbReference type="SAM" id="Phobius"/>
    </source>
</evidence>
<feature type="compositionally biased region" description="Basic and acidic residues" evidence="9">
    <location>
        <begin position="797"/>
        <end position="818"/>
    </location>
</feature>
<dbReference type="CDD" id="cd18606">
    <property type="entry name" value="ABC_6TM_YOR1_D2_like"/>
    <property type="match status" value="1"/>
</dbReference>
<proteinExistence type="inferred from homology"/>
<dbReference type="GO" id="GO:0016020">
    <property type="term" value="C:membrane"/>
    <property type="evidence" value="ECO:0007669"/>
    <property type="project" value="UniProtKB-SubCell"/>
</dbReference>
<feature type="region of interest" description="Disordered" evidence="9">
    <location>
        <begin position="539"/>
        <end position="577"/>
    </location>
</feature>
<accession>A0A2S5B8X8</accession>
<dbReference type="FunFam" id="3.40.50.300:FF:000565">
    <property type="entry name" value="ABC bile acid transporter"/>
    <property type="match status" value="1"/>
</dbReference>
<dbReference type="InterPro" id="IPR003593">
    <property type="entry name" value="AAA+_ATPase"/>
</dbReference>
<dbReference type="GO" id="GO:0016887">
    <property type="term" value="F:ATP hydrolysis activity"/>
    <property type="evidence" value="ECO:0007669"/>
    <property type="project" value="InterPro"/>
</dbReference>
<feature type="domain" description="ABC transmembrane type-1" evidence="12">
    <location>
        <begin position="856"/>
        <end position="1130"/>
    </location>
</feature>
<organism evidence="13 14">
    <name type="scientific">Rhodotorula taiwanensis</name>
    <dbReference type="NCBI Taxonomy" id="741276"/>
    <lineage>
        <taxon>Eukaryota</taxon>
        <taxon>Fungi</taxon>
        <taxon>Dikarya</taxon>
        <taxon>Basidiomycota</taxon>
        <taxon>Pucciniomycotina</taxon>
        <taxon>Microbotryomycetes</taxon>
        <taxon>Sporidiobolales</taxon>
        <taxon>Sporidiobolaceae</taxon>
        <taxon>Rhodotorula</taxon>
    </lineage>
</organism>
<dbReference type="CDD" id="cd03244">
    <property type="entry name" value="ABCC_MRP_domain2"/>
    <property type="match status" value="1"/>
</dbReference>
<feature type="region of interest" description="Disordered" evidence="9">
    <location>
        <begin position="1"/>
        <end position="66"/>
    </location>
</feature>
<keyword evidence="14" id="KW-1185">Reference proteome</keyword>
<dbReference type="Pfam" id="PF00005">
    <property type="entry name" value="ABC_tran"/>
    <property type="match status" value="2"/>
</dbReference>
<dbReference type="EMBL" id="PJQD01000038">
    <property type="protein sequence ID" value="POY73226.1"/>
    <property type="molecule type" value="Genomic_DNA"/>
</dbReference>
<dbReference type="Pfam" id="PF00664">
    <property type="entry name" value="ABC_membrane"/>
    <property type="match status" value="2"/>
</dbReference>
<comment type="similarity">
    <text evidence="2">Belongs to the ABC transporter superfamily. ABCC family. Conjugate transporter (TC 3.A.1.208) subfamily.</text>
</comment>
<reference evidence="13 14" key="1">
    <citation type="journal article" date="2018" name="Front. Microbiol.">
        <title>Prospects for Fungal Bioremediation of Acidic Radioactive Waste Sites: Characterization and Genome Sequence of Rhodotorula taiwanensis MD1149.</title>
        <authorList>
            <person name="Tkavc R."/>
            <person name="Matrosova V.Y."/>
            <person name="Grichenko O.E."/>
            <person name="Gostincar C."/>
            <person name="Volpe R.P."/>
            <person name="Klimenkova P."/>
            <person name="Gaidamakova E.K."/>
            <person name="Zhou C.E."/>
            <person name="Stewart B.J."/>
            <person name="Lyman M.G."/>
            <person name="Malfatti S.A."/>
            <person name="Rubinfeld B."/>
            <person name="Courtot M."/>
            <person name="Singh J."/>
            <person name="Dalgard C.L."/>
            <person name="Hamilton T."/>
            <person name="Frey K.G."/>
            <person name="Gunde-Cimerman N."/>
            <person name="Dugan L."/>
            <person name="Daly M.J."/>
        </authorList>
    </citation>
    <scope>NUCLEOTIDE SEQUENCE [LARGE SCALE GENOMIC DNA]</scope>
    <source>
        <strain evidence="13 14">MD1149</strain>
    </source>
</reference>
<sequence>MAVSEPATVDDATTRPPSLAPLDESPEATLAASPLHEDDVKPERDVKDDGRDDATESQAEKAEAVETKHRWTIFDPFAFGPPPPPPKTMDDAETIRLASANALSKFTFWWIRPLLVLGYKRELQATDLPKMDPTRESAHLADQFEANFAKRRKAVEEWNAGLDSGAYQPSSFVKARWRMNEMLGFGRRDGRREIGLALALSDTFFWEFWSAGIFKVLSDAAQVTSPLVMRVIIRQTQKAWAAEQAGAPLPPVGTAIGAAIGLFFMQVWVSYFQANTFSRSGQVGIQARATLIASLYRKAFRMNGKARSTLTNAKLTSHISTSISRIDWASTFFHFSWTTIIQLIEVIVILLCTIGVSSLAGIGLVLVALPMQTYAMKQLFKGRQQAQVFTDERIKAISELLSGIRVVKFFAWERPILTNVSESRRRELGKIRRLLSIRAANQAIAMSIPLLSSVLVFAVYSLTGHDQNPAEIWTSLSLLNLMRQPLMMLPNSLSTMTDAYSAMKNLVPVFTAAELPEKLFEIDESAEFALEITDASFEWETSPPLPSDTKPGKRTKNAASSAAQEKAETQGPPSRIEDINLKVPRKQLLCVVGSVGSGKSSLLQACIGEMRRLKGQVRFGGGIAYCSQSAWILNTTVRENILFGRPFDEQRYWDCVRAACLLSDLDQLPAGDMTEIGEKGITLSGGQRQRVSIARTLYYDADVVLFDDPLSAVDAHVGAHIFDQAIQGMLREKTVILATHALQYLSRADSVVVMEHGRIVEHDSFESLMASGSAFSRFAREYGVASPAGAASPSDVTHSEDHKESQEGREEQQAEKSKASSRPLMQKEDQATGSVSFATWRAYSKAADGVYTVPLVLLSLTLMSASQIISQFSLTWWQGDKWRLGSNTYIGLYAALGVSTALFTFVLGLATVWFGTTAARNMHRTALQRVIQAPMSFYDQTPLGRIMNRLSKDIDNVDNRLNDSLRLALATIAQIFAAVIMIAIVYPYFLIPVAAIASMFVMTSNFYRPSARAIKRHDNVLRSFLYAWFSESLTGLPTIRAFGEQQRFLRQNEKFVDIENRAWFLTPINQRFLATIVDLFGATLVLIVAVVAVVERTTIPPSKTGLILSTTLAMQAAVTMLVRQTAEVENNMSSMERLVYFSKKLPQEAPLDLPATAPPPEWPSRGAISMRNLEIRYRPELPTVVREFSLEIRGGEKIGVVGRTGAGKSTLTQALFRIIELSHGEIEIDGVDIRTLGLTQLRERLSIIPQEPLLFNGTIRSNLDPFGVYDDARLYDALRRSWLVDRKSEAGDAVATSRFTLDTLIEDEGANLSVGERSLVSLARALVRDSKIVCLDEATASVDLETDARIQSTIRAEFQDKTLITIAHRLQTILGSDRILVMDRGSISACAPPLELFDRQDGIFHSLCVQSNISREDIVRAK</sequence>
<dbReference type="SUPFAM" id="SSF52540">
    <property type="entry name" value="P-loop containing nucleoside triphosphate hydrolases"/>
    <property type="match status" value="2"/>
</dbReference>
<keyword evidence="5" id="KW-0547">Nucleotide-binding</keyword>
<dbReference type="FunFam" id="3.40.50.300:FF:000997">
    <property type="entry name" value="Multidrug resistance-associated protein 1"/>
    <property type="match status" value="1"/>
</dbReference>
<dbReference type="SUPFAM" id="SSF90123">
    <property type="entry name" value="ABC transporter transmembrane region"/>
    <property type="match status" value="2"/>
</dbReference>
<dbReference type="PANTHER" id="PTHR24223:SF456">
    <property type="entry name" value="MULTIDRUG RESISTANCE-ASSOCIATED PROTEIN LETHAL(2)03659"/>
    <property type="match status" value="1"/>
</dbReference>
<dbReference type="Gene3D" id="1.20.1560.10">
    <property type="entry name" value="ABC transporter type 1, transmembrane domain"/>
    <property type="match status" value="2"/>
</dbReference>
<evidence type="ECO:0000256" key="7">
    <source>
        <dbReference type="ARBA" id="ARBA00022989"/>
    </source>
</evidence>
<feature type="domain" description="ABC transporter" evidence="11">
    <location>
        <begin position="1170"/>
        <end position="1409"/>
    </location>
</feature>
<name>A0A2S5B8X8_9BASI</name>
<gene>
    <name evidence="13" type="ORF">BMF94_3559</name>
</gene>
<dbReference type="PANTHER" id="PTHR24223">
    <property type="entry name" value="ATP-BINDING CASSETTE SUB-FAMILY C"/>
    <property type="match status" value="1"/>
</dbReference>
<evidence type="ECO:0000256" key="8">
    <source>
        <dbReference type="ARBA" id="ARBA00023136"/>
    </source>
</evidence>
<dbReference type="OrthoDB" id="6500128at2759"/>
<dbReference type="InterPro" id="IPR050173">
    <property type="entry name" value="ABC_transporter_C-like"/>
</dbReference>
<feature type="domain" description="ABC transporter" evidence="11">
    <location>
        <begin position="553"/>
        <end position="781"/>
    </location>
</feature>
<keyword evidence="3" id="KW-0813">Transport</keyword>
<feature type="transmembrane region" description="Helical" evidence="10">
    <location>
        <begin position="1072"/>
        <end position="1094"/>
    </location>
</feature>
<evidence type="ECO:0000259" key="12">
    <source>
        <dbReference type="PROSITE" id="PS50929"/>
    </source>
</evidence>
<feature type="transmembrane region" description="Helical" evidence="10">
    <location>
        <begin position="346"/>
        <end position="369"/>
    </location>
</feature>
<evidence type="ECO:0000256" key="2">
    <source>
        <dbReference type="ARBA" id="ARBA00009726"/>
    </source>
</evidence>
<feature type="compositionally biased region" description="Basic and acidic residues" evidence="9">
    <location>
        <begin position="35"/>
        <end position="66"/>
    </location>
</feature>
<dbReference type="Gene3D" id="3.40.50.300">
    <property type="entry name" value="P-loop containing nucleotide triphosphate hydrolases"/>
    <property type="match status" value="2"/>
</dbReference>
<keyword evidence="4 10" id="KW-0812">Transmembrane</keyword>
<evidence type="ECO:0000256" key="9">
    <source>
        <dbReference type="SAM" id="MobiDB-lite"/>
    </source>
</evidence>
<dbReference type="InterPro" id="IPR036640">
    <property type="entry name" value="ABC1_TM_sf"/>
</dbReference>
<evidence type="ECO:0000259" key="11">
    <source>
        <dbReference type="PROSITE" id="PS50893"/>
    </source>
</evidence>
<evidence type="ECO:0000313" key="14">
    <source>
        <dbReference type="Proteomes" id="UP000237144"/>
    </source>
</evidence>
<dbReference type="CDD" id="cd03250">
    <property type="entry name" value="ABCC_MRP_domain1"/>
    <property type="match status" value="1"/>
</dbReference>